<comment type="caution">
    <text evidence="3">The sequence shown here is derived from an EMBL/GenBank/DDBJ whole genome shotgun (WGS) entry which is preliminary data.</text>
</comment>
<feature type="region of interest" description="Disordered" evidence="2">
    <location>
        <begin position="156"/>
        <end position="190"/>
    </location>
</feature>
<reference evidence="3" key="2">
    <citation type="submission" date="2020-11" db="EMBL/GenBank/DDBJ databases">
        <authorList>
            <person name="Cecchin M."/>
            <person name="Marcolungo L."/>
            <person name="Rossato M."/>
            <person name="Girolomoni L."/>
            <person name="Cosentino E."/>
            <person name="Cuine S."/>
            <person name="Li-Beisson Y."/>
            <person name="Delledonne M."/>
            <person name="Ballottari M."/>
        </authorList>
    </citation>
    <scope>NUCLEOTIDE SEQUENCE</scope>
    <source>
        <strain evidence="3">211/11P</strain>
        <tissue evidence="3">Whole cell</tissue>
    </source>
</reference>
<accession>A0A9D4TVM2</accession>
<evidence type="ECO:0000313" key="4">
    <source>
        <dbReference type="Proteomes" id="UP001055712"/>
    </source>
</evidence>
<feature type="compositionally biased region" description="Basic residues" evidence="2">
    <location>
        <begin position="540"/>
        <end position="549"/>
    </location>
</feature>
<evidence type="ECO:0000256" key="1">
    <source>
        <dbReference type="ARBA" id="ARBA00024339"/>
    </source>
</evidence>
<feature type="region of interest" description="Disordered" evidence="2">
    <location>
        <begin position="250"/>
        <end position="275"/>
    </location>
</feature>
<dbReference type="InterPro" id="IPR005373">
    <property type="entry name" value="PHAF1"/>
</dbReference>
<feature type="region of interest" description="Disordered" evidence="2">
    <location>
        <begin position="674"/>
        <end position="757"/>
    </location>
</feature>
<sequence length="827" mass="83376">MTACWWATATSYTLFSFSVGTLAQATLLPGIGLQPFRLGASLADVLALCTARPNSFRRVEVKYAAHTGGAVQQAPDIAVCFPAHGFHLLFDGRQQRLRLVEVHDTTRLQIRFGSHVFGAAQPPSFGRVCEAFGPTYPGEPTGGQYPLQYPGVLFLFPQPPAPPQQHQQQQQPQQQHGPGADSGSELPVPLSTPASRIIIHHGSAASLAAAQAAPPPALPLGSTYFEAVEAVAGQGLLLCGGGQLLRFGDSPQDLTSELGQPSSTHTKPASSAPQGSGALLAAGGGIGAAPDFVYCYAQRGLDALFCGTSHRLKKLVLHANPPGHPNFGLYSKCNFRVHPAGSWSLLGLGGSCGEGGGESPLSSASDGGVSMKTAASHASQAATESPLGAQQGHGSGSSDGLGAAGEPSVLAAGSFGQQRGQQQQRQQHDEREGQQGVSGSSGLSAAYGMLVGLIDDVIHIDGQGLAAGSGGSPVSAAAAAPGANARAARQAGAEAAVVSAAEAAPSSHGGGGGAMGGALGRPPRPPMSFPISATPASKAGSKKKKKKDKARAAGRPVAARWSGEELAAGGGNGDTDTDASVTDSAPSSLASSPGMTSFMSHIAATGGSTSGLPAATAAGAAAAAAAAGRGATPPRGDSSDDSTAGFAGKERRLDCGSAFDGWSEADDLALLVGDDLPAGEDPATSRQQQSGDPDPLMPQRQPQRQQPAPGSRLRSAAAAEYEAVPRQRSSGTQTNASLLAGQPPPRPGSSLSQLRRGVAGSSTSLAVSVESSVSDIQAAFGRGAKPALHTRLGGRHPYGPTHLYAYRGVVFEVLRSGSIATVTLFAA</sequence>
<dbReference type="OrthoDB" id="411211at2759"/>
<evidence type="ECO:0000313" key="3">
    <source>
        <dbReference type="EMBL" id="KAI3436029.1"/>
    </source>
</evidence>
<feature type="compositionally biased region" description="Low complexity" evidence="2">
    <location>
        <begin position="578"/>
        <end position="588"/>
    </location>
</feature>
<organism evidence="3 4">
    <name type="scientific">Chlorella vulgaris</name>
    <name type="common">Green alga</name>
    <dbReference type="NCBI Taxonomy" id="3077"/>
    <lineage>
        <taxon>Eukaryota</taxon>
        <taxon>Viridiplantae</taxon>
        <taxon>Chlorophyta</taxon>
        <taxon>core chlorophytes</taxon>
        <taxon>Trebouxiophyceae</taxon>
        <taxon>Chlorellales</taxon>
        <taxon>Chlorellaceae</taxon>
        <taxon>Chlorella clade</taxon>
        <taxon>Chlorella</taxon>
    </lineage>
</organism>
<feature type="region of interest" description="Disordered" evidence="2">
    <location>
        <begin position="628"/>
        <end position="649"/>
    </location>
</feature>
<feature type="compositionally biased region" description="Low complexity" evidence="2">
    <location>
        <begin position="698"/>
        <end position="707"/>
    </location>
</feature>
<feature type="compositionally biased region" description="Gly residues" evidence="2">
    <location>
        <begin position="391"/>
        <end position="403"/>
    </location>
</feature>
<dbReference type="PANTHER" id="PTHR13465">
    <property type="entry name" value="UPF0183 PROTEIN"/>
    <property type="match status" value="1"/>
</dbReference>
<reference evidence="3" key="1">
    <citation type="journal article" date="2019" name="Plant J.">
        <title>Chlorella vulgaris genome assembly and annotation reveals the molecular basis for metabolic acclimation to high light conditions.</title>
        <authorList>
            <person name="Cecchin M."/>
            <person name="Marcolungo L."/>
            <person name="Rossato M."/>
            <person name="Girolomoni L."/>
            <person name="Cosentino E."/>
            <person name="Cuine S."/>
            <person name="Li-Beisson Y."/>
            <person name="Delledonne M."/>
            <person name="Ballottari M."/>
        </authorList>
    </citation>
    <scope>NUCLEOTIDE SEQUENCE</scope>
    <source>
        <strain evidence="3">211/11P</strain>
    </source>
</reference>
<proteinExistence type="inferred from homology"/>
<dbReference type="InterPro" id="IPR039156">
    <property type="entry name" value="PHAF1/BROMI"/>
</dbReference>
<dbReference type="EMBL" id="SIDB01000002">
    <property type="protein sequence ID" value="KAI3436029.1"/>
    <property type="molecule type" value="Genomic_DNA"/>
</dbReference>
<dbReference type="AlphaFoldDB" id="A0A9D4TVM2"/>
<feature type="compositionally biased region" description="Polar residues" evidence="2">
    <location>
        <begin position="252"/>
        <end position="267"/>
    </location>
</feature>
<gene>
    <name evidence="3" type="ORF">D9Q98_002086</name>
</gene>
<feature type="compositionally biased region" description="Low complexity" evidence="2">
    <location>
        <begin position="416"/>
        <end position="425"/>
    </location>
</feature>
<name>A0A9D4TVM2_CHLVU</name>
<feature type="region of interest" description="Disordered" evidence="2">
    <location>
        <begin position="504"/>
        <end position="593"/>
    </location>
</feature>
<comment type="similarity">
    <text evidence="1">Belongs to the PHAF1 family.</text>
</comment>
<dbReference type="Pfam" id="PF03676">
    <property type="entry name" value="PHAF1"/>
    <property type="match status" value="2"/>
</dbReference>
<feature type="compositionally biased region" description="Low complexity" evidence="2">
    <location>
        <begin position="164"/>
        <end position="179"/>
    </location>
</feature>
<dbReference type="PANTHER" id="PTHR13465:SF2">
    <property type="entry name" value="PHAGOSOME ASSEMBLY FACTOR 1"/>
    <property type="match status" value="1"/>
</dbReference>
<feature type="region of interest" description="Disordered" evidence="2">
    <location>
        <begin position="354"/>
        <end position="440"/>
    </location>
</feature>
<dbReference type="Proteomes" id="UP001055712">
    <property type="component" value="Unassembled WGS sequence"/>
</dbReference>
<evidence type="ECO:0000256" key="2">
    <source>
        <dbReference type="SAM" id="MobiDB-lite"/>
    </source>
</evidence>
<feature type="compositionally biased region" description="Gly residues" evidence="2">
    <location>
        <begin position="508"/>
        <end position="519"/>
    </location>
</feature>
<keyword evidence="4" id="KW-1185">Reference proteome</keyword>
<protein>
    <submittedName>
        <fullName evidence="3">Uncharacterized protein</fullName>
    </submittedName>
</protein>
<feature type="compositionally biased region" description="Polar residues" evidence="2">
    <location>
        <begin position="727"/>
        <end position="737"/>
    </location>
</feature>